<name>A0ABU2ZI16_9SPHN</name>
<keyword evidence="2" id="KW-0472">Membrane</keyword>
<gene>
    <name evidence="3" type="ORF">RM533_07575</name>
</gene>
<sequence length="75" mass="8207">MVRRNPTSAEQTHAADNAPLNPRLLQAHGDARTKDAPVAPLASVSVKGRDYNIWPIIWLGTLVISILIVLIWLLG</sequence>
<feature type="transmembrane region" description="Helical" evidence="2">
    <location>
        <begin position="53"/>
        <end position="74"/>
    </location>
</feature>
<evidence type="ECO:0000256" key="1">
    <source>
        <dbReference type="SAM" id="MobiDB-lite"/>
    </source>
</evidence>
<keyword evidence="2" id="KW-1133">Transmembrane helix</keyword>
<keyword evidence="4" id="KW-1185">Reference proteome</keyword>
<evidence type="ECO:0000313" key="3">
    <source>
        <dbReference type="EMBL" id="MDT0576045.1"/>
    </source>
</evidence>
<dbReference type="Proteomes" id="UP001259803">
    <property type="component" value="Unassembled WGS sequence"/>
</dbReference>
<organism evidence="3 4">
    <name type="scientific">Croceicoccus esteveae</name>
    <dbReference type="NCBI Taxonomy" id="3075597"/>
    <lineage>
        <taxon>Bacteria</taxon>
        <taxon>Pseudomonadati</taxon>
        <taxon>Pseudomonadota</taxon>
        <taxon>Alphaproteobacteria</taxon>
        <taxon>Sphingomonadales</taxon>
        <taxon>Erythrobacteraceae</taxon>
        <taxon>Croceicoccus</taxon>
    </lineage>
</organism>
<keyword evidence="2" id="KW-0812">Transmembrane</keyword>
<comment type="caution">
    <text evidence="3">The sequence shown here is derived from an EMBL/GenBank/DDBJ whole genome shotgun (WGS) entry which is preliminary data.</text>
</comment>
<accession>A0ABU2ZI16</accession>
<reference evidence="3 4" key="1">
    <citation type="submission" date="2023-09" db="EMBL/GenBank/DDBJ databases">
        <authorList>
            <person name="Rey-Velasco X."/>
        </authorList>
    </citation>
    <scope>NUCLEOTIDE SEQUENCE [LARGE SCALE GENOMIC DNA]</scope>
    <source>
        <strain evidence="3 4">F390</strain>
    </source>
</reference>
<dbReference type="EMBL" id="JAVRHS010000005">
    <property type="protein sequence ID" value="MDT0576045.1"/>
    <property type="molecule type" value="Genomic_DNA"/>
</dbReference>
<evidence type="ECO:0000313" key="4">
    <source>
        <dbReference type="Proteomes" id="UP001259803"/>
    </source>
</evidence>
<feature type="region of interest" description="Disordered" evidence="1">
    <location>
        <begin position="1"/>
        <end position="21"/>
    </location>
</feature>
<proteinExistence type="predicted"/>
<feature type="compositionally biased region" description="Polar residues" evidence="1">
    <location>
        <begin position="1"/>
        <end position="11"/>
    </location>
</feature>
<evidence type="ECO:0000256" key="2">
    <source>
        <dbReference type="SAM" id="Phobius"/>
    </source>
</evidence>
<protein>
    <submittedName>
        <fullName evidence="3">Uncharacterized protein</fullName>
    </submittedName>
</protein>
<dbReference type="RefSeq" id="WP_311340626.1">
    <property type="nucleotide sequence ID" value="NZ_JAVRHS010000005.1"/>
</dbReference>